<dbReference type="AlphaFoldDB" id="A0A4Q7MJA8"/>
<sequence>MRILIATVPAAGHFNPLTGPAVRLAELGHDVRWYAGPAYAARVKRLGLEVIPYEEATEITGDNVNALFPERPKLRGAKAIEFDADVFFARPAHAQFRDIRNARERFPFDALLIDGAFYAGYLVAKRLDVPVFVMGSIAAPSLRGRNAVTPFFGLRPPRTFLGRMVNRAARAMLVSGSRKGVETFNGYLAEEGLPALAVEDYFDCTQQPDVARRVFNVGLPELDFPDAYVPPNAEWVGALLPHRTAAAAPLHPRVIERSGRVVVVSQGTVDNHDPQKLMIPAIEAFMGGDRLLVVVTGGVGTDELRARYQHDNLLIEDFVDFDLLFPHTELYVTNGGLGGVLLALSHGVPLLVAGTREGKGDINVRLAYRGLAVDLRSEHPSARAIARGTQRVLSDSDMRVRVAAVKTALAAYDSVGIIERGLLDSLATADPLTE</sequence>
<keyword evidence="2" id="KW-1185">Reference proteome</keyword>
<dbReference type="OrthoDB" id="6620093at2"/>
<proteinExistence type="predicted"/>
<dbReference type="CDD" id="cd03784">
    <property type="entry name" value="GT1_Gtf-like"/>
    <property type="match status" value="1"/>
</dbReference>
<evidence type="ECO:0000313" key="2">
    <source>
        <dbReference type="Proteomes" id="UP000293289"/>
    </source>
</evidence>
<dbReference type="EMBL" id="SGWY01000002">
    <property type="protein sequence ID" value="RZS66629.1"/>
    <property type="molecule type" value="Genomic_DNA"/>
</dbReference>
<reference evidence="1 2" key="1">
    <citation type="submission" date="2019-02" db="EMBL/GenBank/DDBJ databases">
        <title>Genomic Encyclopedia of Type Strains, Phase IV (KMG-IV): sequencing the most valuable type-strain genomes for metagenomic binning, comparative biology and taxonomic classification.</title>
        <authorList>
            <person name="Goeker M."/>
        </authorList>
    </citation>
    <scope>NUCLEOTIDE SEQUENCE [LARGE SCALE GENOMIC DNA]</scope>
    <source>
        <strain evidence="1 2">DSM 43045</strain>
    </source>
</reference>
<dbReference type="GO" id="GO:0008194">
    <property type="term" value="F:UDP-glycosyltransferase activity"/>
    <property type="evidence" value="ECO:0007669"/>
    <property type="project" value="InterPro"/>
</dbReference>
<evidence type="ECO:0000313" key="1">
    <source>
        <dbReference type="EMBL" id="RZS66629.1"/>
    </source>
</evidence>
<dbReference type="InterPro" id="IPR050426">
    <property type="entry name" value="Glycosyltransferase_28"/>
</dbReference>
<dbReference type="Proteomes" id="UP000293289">
    <property type="component" value="Unassembled WGS sequence"/>
</dbReference>
<dbReference type="PANTHER" id="PTHR48050:SF13">
    <property type="entry name" value="STEROL 3-BETA-GLUCOSYLTRANSFERASE UGT80A2"/>
    <property type="match status" value="1"/>
</dbReference>
<dbReference type="RefSeq" id="WP_130353196.1">
    <property type="nucleotide sequence ID" value="NZ_SGWY01000002.1"/>
</dbReference>
<dbReference type="SUPFAM" id="SSF53756">
    <property type="entry name" value="UDP-Glycosyltransferase/glycogen phosphorylase"/>
    <property type="match status" value="1"/>
</dbReference>
<keyword evidence="1" id="KW-0808">Transferase</keyword>
<accession>A0A4Q7MJA8</accession>
<organism evidence="1 2">
    <name type="scientific">Agromyces ramosus</name>
    <dbReference type="NCBI Taxonomy" id="33879"/>
    <lineage>
        <taxon>Bacteria</taxon>
        <taxon>Bacillati</taxon>
        <taxon>Actinomycetota</taxon>
        <taxon>Actinomycetes</taxon>
        <taxon>Micrococcales</taxon>
        <taxon>Microbacteriaceae</taxon>
        <taxon>Agromyces</taxon>
    </lineage>
</organism>
<name>A0A4Q7MJA8_9MICO</name>
<dbReference type="GO" id="GO:0017000">
    <property type="term" value="P:antibiotic biosynthetic process"/>
    <property type="evidence" value="ECO:0007669"/>
    <property type="project" value="UniProtKB-ARBA"/>
</dbReference>
<dbReference type="InterPro" id="IPR002213">
    <property type="entry name" value="UDP_glucos_trans"/>
</dbReference>
<dbReference type="Gene3D" id="3.40.50.2000">
    <property type="entry name" value="Glycogen Phosphorylase B"/>
    <property type="match status" value="2"/>
</dbReference>
<gene>
    <name evidence="1" type="ORF">EV187_2367</name>
</gene>
<protein>
    <submittedName>
        <fullName evidence="1">UDP:flavonoid glycosyltransferase YjiC (YdhE family)</fullName>
    </submittedName>
</protein>
<dbReference type="PANTHER" id="PTHR48050">
    <property type="entry name" value="STEROL 3-BETA-GLUCOSYLTRANSFERASE"/>
    <property type="match status" value="1"/>
</dbReference>
<comment type="caution">
    <text evidence="1">The sequence shown here is derived from an EMBL/GenBank/DDBJ whole genome shotgun (WGS) entry which is preliminary data.</text>
</comment>